<dbReference type="AlphaFoldDB" id="A0A1I3Z3Q3"/>
<dbReference type="Gene3D" id="3.30.470.20">
    <property type="entry name" value="ATP-grasp fold, B domain"/>
    <property type="match status" value="1"/>
</dbReference>
<evidence type="ECO:0000313" key="2">
    <source>
        <dbReference type="Proteomes" id="UP000198915"/>
    </source>
</evidence>
<gene>
    <name evidence="1" type="ORF">SAMN05518846_112138</name>
</gene>
<dbReference type="Proteomes" id="UP000198915">
    <property type="component" value="Unassembled WGS sequence"/>
</dbReference>
<keyword evidence="1" id="KW-0436">Ligase</keyword>
<organism evidence="1 2">
    <name type="scientific">Brevibacillus centrosporus</name>
    <dbReference type="NCBI Taxonomy" id="54910"/>
    <lineage>
        <taxon>Bacteria</taxon>
        <taxon>Bacillati</taxon>
        <taxon>Bacillota</taxon>
        <taxon>Bacilli</taxon>
        <taxon>Bacillales</taxon>
        <taxon>Paenibacillaceae</taxon>
        <taxon>Brevibacillus</taxon>
    </lineage>
</organism>
<dbReference type="RefSeq" id="WP_092272351.1">
    <property type="nucleotide sequence ID" value="NZ_FORT01000012.1"/>
</dbReference>
<dbReference type="Pfam" id="PF14398">
    <property type="entry name" value="ATPgrasp_YheCD"/>
    <property type="match status" value="1"/>
</dbReference>
<accession>A0A1I3Z3Q3</accession>
<sequence length="372" mass="43344">MKRPTIGVLTWREGKRFAEPAYFRRLLRAGQELGSTVFLFSPKDVLAQGKQVRGFILDANGNWQARMFDRPDAVFDRYRYTPTQAFKDYVAFRRTSNFLYANNRLANKWRVHEVLYRDERMHRWLPETFLYNRANFVKMLGRHSFLYVKPLNGTGGRNILCIEKTDQGYRLLGRDRQRSKISTVVKQVDAVLRYVDRWTRAEKYIVQQGLRLQLVPKRAVDMRLLIQKDGNGDWRVTGHGMRVGGERSATSNLHGGGKAMPVQEFLRPRFGDARTVEIVRDCEQLANQTAESLENHFGRMVEFGLDIGIDVNGRAWLIEVNPKPAREVFREMGAVQQYKQAISRPIEYAMYLARTKGQEEKEKKYAKLASRR</sequence>
<name>A0A1I3Z3Q3_9BACL</name>
<keyword evidence="2" id="KW-1185">Reference proteome</keyword>
<evidence type="ECO:0000313" key="1">
    <source>
        <dbReference type="EMBL" id="SFK38271.1"/>
    </source>
</evidence>
<dbReference type="InterPro" id="IPR026838">
    <property type="entry name" value="YheC/D"/>
</dbReference>
<dbReference type="SUPFAM" id="SSF56059">
    <property type="entry name" value="Glutathione synthetase ATP-binding domain-like"/>
    <property type="match status" value="1"/>
</dbReference>
<reference evidence="2" key="1">
    <citation type="submission" date="2016-10" db="EMBL/GenBank/DDBJ databases">
        <authorList>
            <person name="Varghese N."/>
            <person name="Submissions S."/>
        </authorList>
    </citation>
    <scope>NUCLEOTIDE SEQUENCE [LARGE SCALE GENOMIC DNA]</scope>
    <source>
        <strain evidence="2">OK042</strain>
    </source>
</reference>
<proteinExistence type="predicted"/>
<protein>
    <submittedName>
        <fullName evidence="1">Glutathione synthase/RimK-type ligase, ATP-grasp superfamily</fullName>
    </submittedName>
</protein>
<dbReference type="EMBL" id="FORT01000012">
    <property type="protein sequence ID" value="SFK38271.1"/>
    <property type="molecule type" value="Genomic_DNA"/>
</dbReference>
<dbReference type="STRING" id="1884381.SAMN05518846_112138"/>
<dbReference type="GO" id="GO:0016874">
    <property type="term" value="F:ligase activity"/>
    <property type="evidence" value="ECO:0007669"/>
    <property type="project" value="UniProtKB-KW"/>
</dbReference>